<comment type="subunit">
    <text evidence="15">Component of the serine palmitoyltransferase (SPT) complex, which is composed of SPTLC1, SPTLC2 or SPTLC3 and SPTSSA or SPTSSB. The heterodimer consisting of SPTLC1 and SPTLC2/SPTLC3 forms the catalytic core of the enzyme, while SPTSSA or SPTSSB subunits determine substrate specificity. SPT also interacts with ORMDL proteins, especially ORMDL3, which negatively regulate SPT activity in the presence of ceramides.</text>
</comment>
<dbReference type="Proteomes" id="UP000694382">
    <property type="component" value="Chromosome 9"/>
</dbReference>
<keyword evidence="19" id="KW-1185">Reference proteome</keyword>
<organism evidence="18 19">
    <name type="scientific">Geospiza parvula</name>
    <name type="common">Small tree-finch</name>
    <name type="synonym">Camarhynchus parvulus</name>
    <dbReference type="NCBI Taxonomy" id="87175"/>
    <lineage>
        <taxon>Eukaryota</taxon>
        <taxon>Metazoa</taxon>
        <taxon>Chordata</taxon>
        <taxon>Craniata</taxon>
        <taxon>Vertebrata</taxon>
        <taxon>Euteleostomi</taxon>
        <taxon>Archelosauria</taxon>
        <taxon>Archosauria</taxon>
        <taxon>Dinosauria</taxon>
        <taxon>Saurischia</taxon>
        <taxon>Theropoda</taxon>
        <taxon>Coelurosauria</taxon>
        <taxon>Aves</taxon>
        <taxon>Neognathae</taxon>
        <taxon>Neoaves</taxon>
        <taxon>Telluraves</taxon>
        <taxon>Australaves</taxon>
        <taxon>Passeriformes</taxon>
        <taxon>Thraupidae</taxon>
        <taxon>Camarhynchus</taxon>
    </lineage>
</organism>
<keyword evidence="8" id="KW-0443">Lipid metabolism</keyword>
<keyword evidence="4 17" id="KW-0812">Transmembrane</keyword>
<evidence type="ECO:0000256" key="1">
    <source>
        <dbReference type="ARBA" id="ARBA00004477"/>
    </source>
</evidence>
<dbReference type="GO" id="GO:0005789">
    <property type="term" value="C:endoplasmic reticulum membrane"/>
    <property type="evidence" value="ECO:0007669"/>
    <property type="project" value="UniProtKB-SubCell"/>
</dbReference>
<feature type="region of interest" description="Disordered" evidence="16">
    <location>
        <begin position="231"/>
        <end position="293"/>
    </location>
</feature>
<evidence type="ECO:0000256" key="15">
    <source>
        <dbReference type="ARBA" id="ARBA00046416"/>
    </source>
</evidence>
<dbReference type="Ensembl" id="ENSCPVT00000015020.2">
    <property type="protein sequence ID" value="ENSCPVP00000023595.1"/>
    <property type="gene ID" value="ENSCPVG00000010519.2"/>
</dbReference>
<evidence type="ECO:0000256" key="14">
    <source>
        <dbReference type="ARBA" id="ARBA00045772"/>
    </source>
</evidence>
<dbReference type="AlphaFoldDB" id="A0A8U8ARR8"/>
<feature type="region of interest" description="Disordered" evidence="16">
    <location>
        <begin position="1"/>
        <end position="103"/>
    </location>
</feature>
<evidence type="ECO:0000256" key="3">
    <source>
        <dbReference type="ARBA" id="ARBA00004991"/>
    </source>
</evidence>
<evidence type="ECO:0000256" key="7">
    <source>
        <dbReference type="ARBA" id="ARBA00022989"/>
    </source>
</evidence>
<name>A0A8U8ARR8_GEOPR</name>
<feature type="compositionally biased region" description="Basic and acidic residues" evidence="16">
    <location>
        <begin position="275"/>
        <end position="284"/>
    </location>
</feature>
<evidence type="ECO:0000313" key="18">
    <source>
        <dbReference type="Ensembl" id="ENSCPVP00000023595.1"/>
    </source>
</evidence>
<keyword evidence="6" id="KW-0746">Sphingolipid metabolism</keyword>
<dbReference type="GO" id="GO:0046513">
    <property type="term" value="P:ceramide biosynthetic process"/>
    <property type="evidence" value="ECO:0007669"/>
    <property type="project" value="TreeGrafter"/>
</dbReference>
<evidence type="ECO:0000256" key="16">
    <source>
        <dbReference type="SAM" id="MobiDB-lite"/>
    </source>
</evidence>
<comment type="subcellular location">
    <subcellularLocation>
        <location evidence="1">Endoplasmic reticulum membrane</location>
        <topology evidence="1">Multi-pass membrane protein</topology>
    </subcellularLocation>
</comment>
<dbReference type="GO" id="GO:0007029">
    <property type="term" value="P:endoplasmic reticulum organization"/>
    <property type="evidence" value="ECO:0007669"/>
    <property type="project" value="TreeGrafter"/>
</dbReference>
<evidence type="ECO:0000256" key="10">
    <source>
        <dbReference type="ARBA" id="ARBA00038059"/>
    </source>
</evidence>
<evidence type="ECO:0000256" key="11">
    <source>
        <dbReference type="ARBA" id="ARBA00041140"/>
    </source>
</evidence>
<feature type="transmembrane region" description="Helical" evidence="17">
    <location>
        <begin position="331"/>
        <end position="352"/>
    </location>
</feature>
<keyword evidence="5" id="KW-0256">Endoplasmic reticulum</keyword>
<reference evidence="18" key="3">
    <citation type="submission" date="2025-09" db="UniProtKB">
        <authorList>
            <consortium name="Ensembl"/>
        </authorList>
    </citation>
    <scope>IDENTIFICATION</scope>
</reference>
<feature type="compositionally biased region" description="Polar residues" evidence="16">
    <location>
        <begin position="19"/>
        <end position="29"/>
    </location>
</feature>
<evidence type="ECO:0000256" key="4">
    <source>
        <dbReference type="ARBA" id="ARBA00022692"/>
    </source>
</evidence>
<protein>
    <recommendedName>
        <fullName evidence="11">Serine palmitoyltransferase small subunit B</fullName>
    </recommendedName>
    <alternativeName>
        <fullName evidence="13">Protein ADMP</fullName>
    </alternativeName>
    <alternativeName>
        <fullName evidence="12">Small subunit of serine palmitoyltransferase B</fullName>
    </alternativeName>
</protein>
<evidence type="ECO:0000256" key="13">
    <source>
        <dbReference type="ARBA" id="ARBA00042334"/>
    </source>
</evidence>
<evidence type="ECO:0000256" key="12">
    <source>
        <dbReference type="ARBA" id="ARBA00041982"/>
    </source>
</evidence>
<comment type="function">
    <text evidence="14">Component of the serine palmitoyltransferase multisubunit enzyme (SPT) that catalyzes the initial and rate-limiting step in sphingolipid biosynthesis by condensing L-serine and activated acyl-CoA (most commonly palmitoyl-CoA) to form long-chain bases. The SPT complex is composed of SPTLC1, SPTLC2 or SPTLC3 and SPTSSA or SPTSSB. Within this complex, the heterodimer consisting of SPTLC1 and SPTLC2/SPTLC3 forms the catalytic core. Within the SPT complex, SPTSSB stimulates the catalytic activity and plays a role in substrate specificity. SPT complexes with this subunit showing a preference for longer acyl-CoAs. The SPTLC1-SPTLC2-SPTSSB complex shows a strong preference for C18-CoA substrate, while the SPTLC1-SPTLC3-SPTSSB isozyme displays an ability to use a broader range of acyl-CoAs, without apparent preference.</text>
</comment>
<evidence type="ECO:0000256" key="6">
    <source>
        <dbReference type="ARBA" id="ARBA00022919"/>
    </source>
</evidence>
<sequence>MRGSSGASRRAHDAGAGKSQGNTALQGNSRRPGGASRLHPTPFPEPGSAAPPPPLRAQRLRQRAGRGDRPGPHGQSGREVSGGEEGNEEEEGGRKGGGKGGDLSAGSAGLGSCGARRGGEGGAGPRCAASRCFTSRCFTSRCAASRRSASRCAASPCSRIPVRCSPVFPGAFIPVFYIPVRSSRCSASRCSAARCSRSPVFYIPVRCIPVLCIPVFCIPVFPQPGVLQPGAPASRRSRIPEPPVPALIPRSARLGSPKGTAAEARPGASPARAADLGERGRGHGESPAARHSPSPLELKMDVKRVKDYLYWLYYQYQLVTCSYVLEPWEQSMFHTITVTVLAMVVYTAYVFVPIHVRLALQFFSQIFGSQPKGAVLN</sequence>
<evidence type="ECO:0000256" key="5">
    <source>
        <dbReference type="ARBA" id="ARBA00022824"/>
    </source>
</evidence>
<comment type="pathway">
    <text evidence="2">Lipid metabolism; sphingolipid metabolism.</text>
</comment>
<comment type="similarity">
    <text evidence="10">Belongs to the SPTSS family. SPTSSB subfamily.</text>
</comment>
<comment type="pathway">
    <text evidence="3">Sphingolipid metabolism.</text>
</comment>
<keyword evidence="7 17" id="KW-1133">Transmembrane helix</keyword>
<evidence type="ECO:0000256" key="9">
    <source>
        <dbReference type="ARBA" id="ARBA00023136"/>
    </source>
</evidence>
<proteinExistence type="inferred from homology"/>
<dbReference type="Pfam" id="PF11779">
    <property type="entry name" value="SPT_ssu-like"/>
    <property type="match status" value="1"/>
</dbReference>
<reference evidence="18" key="1">
    <citation type="submission" date="2020-02" db="EMBL/GenBank/DDBJ databases">
        <authorList>
            <person name="Enbody D E."/>
            <person name="Pettersson E M."/>
        </authorList>
    </citation>
    <scope>NUCLEOTIDE SEQUENCE [LARGE SCALE GENOMIC DNA]</scope>
</reference>
<feature type="compositionally biased region" description="Pro residues" evidence="16">
    <location>
        <begin position="41"/>
        <end position="55"/>
    </location>
</feature>
<dbReference type="PANTHER" id="PTHR28612">
    <property type="entry name" value="SERINE PALMITOYLTRANSFERASE SMALL SUBUNIT B"/>
    <property type="match status" value="1"/>
</dbReference>
<dbReference type="InterPro" id="IPR024512">
    <property type="entry name" value="Ser_palmitoyltrfase_ssu-like"/>
</dbReference>
<dbReference type="GO" id="GO:0017059">
    <property type="term" value="C:serine palmitoyltransferase complex"/>
    <property type="evidence" value="ECO:0007669"/>
    <property type="project" value="TreeGrafter"/>
</dbReference>
<keyword evidence="9 17" id="KW-0472">Membrane</keyword>
<evidence type="ECO:0000256" key="17">
    <source>
        <dbReference type="SAM" id="Phobius"/>
    </source>
</evidence>
<dbReference type="GO" id="GO:0004758">
    <property type="term" value="F:serine C-palmitoyltransferase activity"/>
    <property type="evidence" value="ECO:0007669"/>
    <property type="project" value="TreeGrafter"/>
</dbReference>
<dbReference type="PANTHER" id="PTHR28612:SF1">
    <property type="entry name" value="SERINE PALMITOYLTRANSFERASE SMALL SUBUNIT B"/>
    <property type="match status" value="1"/>
</dbReference>
<evidence type="ECO:0000256" key="8">
    <source>
        <dbReference type="ARBA" id="ARBA00023098"/>
    </source>
</evidence>
<reference evidence="18" key="2">
    <citation type="submission" date="2025-08" db="UniProtKB">
        <authorList>
            <consortium name="Ensembl"/>
        </authorList>
    </citation>
    <scope>IDENTIFICATION</scope>
</reference>
<evidence type="ECO:0000313" key="19">
    <source>
        <dbReference type="Proteomes" id="UP000694382"/>
    </source>
</evidence>
<evidence type="ECO:0000256" key="2">
    <source>
        <dbReference type="ARBA" id="ARBA00004760"/>
    </source>
</evidence>
<accession>A0A8U8ARR8</accession>